<dbReference type="EMBL" id="JAERRB010000003">
    <property type="protein sequence ID" value="MBL0741490.1"/>
    <property type="molecule type" value="Genomic_DNA"/>
</dbReference>
<keyword evidence="1" id="KW-0812">Transmembrane</keyword>
<dbReference type="InterPro" id="IPR025646">
    <property type="entry name" value="DUF4350"/>
</dbReference>
<organism evidence="3 4">
    <name type="scientific">Chryseolinea lacunae</name>
    <dbReference type="NCBI Taxonomy" id="2801331"/>
    <lineage>
        <taxon>Bacteria</taxon>
        <taxon>Pseudomonadati</taxon>
        <taxon>Bacteroidota</taxon>
        <taxon>Cytophagia</taxon>
        <taxon>Cytophagales</taxon>
        <taxon>Fulvivirgaceae</taxon>
        <taxon>Chryseolinea</taxon>
    </lineage>
</organism>
<keyword evidence="1" id="KW-0472">Membrane</keyword>
<proteinExistence type="predicted"/>
<reference evidence="3 4" key="1">
    <citation type="submission" date="2021-01" db="EMBL/GenBank/DDBJ databases">
        <title>Chryseolinea sp. Jin1 Genome sequencing and assembly.</title>
        <authorList>
            <person name="Kim I."/>
        </authorList>
    </citation>
    <scope>NUCLEOTIDE SEQUENCE [LARGE SCALE GENOMIC DNA]</scope>
    <source>
        <strain evidence="3 4">Jin1</strain>
    </source>
</reference>
<comment type="caution">
    <text evidence="3">The sequence shown here is derived from an EMBL/GenBank/DDBJ whole genome shotgun (WGS) entry which is preliminary data.</text>
</comment>
<feature type="transmembrane region" description="Helical" evidence="1">
    <location>
        <begin position="268"/>
        <end position="285"/>
    </location>
</feature>
<evidence type="ECO:0000313" key="4">
    <source>
        <dbReference type="Proteomes" id="UP000613030"/>
    </source>
</evidence>
<keyword evidence="1" id="KW-1133">Transmembrane helix</keyword>
<dbReference type="Pfam" id="PF14258">
    <property type="entry name" value="DUF4350"/>
    <property type="match status" value="1"/>
</dbReference>
<dbReference type="Proteomes" id="UP000613030">
    <property type="component" value="Unassembled WGS sequence"/>
</dbReference>
<name>A0ABS1KPU4_9BACT</name>
<accession>A0ABS1KPU4</accession>
<dbReference type="RefSeq" id="WP_202008869.1">
    <property type="nucleotide sequence ID" value="NZ_JAERRB010000003.1"/>
</dbReference>
<protein>
    <submittedName>
        <fullName evidence="3">DUF4350 domain-containing protein</fullName>
    </submittedName>
</protein>
<evidence type="ECO:0000313" key="3">
    <source>
        <dbReference type="EMBL" id="MBL0741490.1"/>
    </source>
</evidence>
<evidence type="ECO:0000256" key="1">
    <source>
        <dbReference type="SAM" id="Phobius"/>
    </source>
</evidence>
<evidence type="ECO:0000259" key="2">
    <source>
        <dbReference type="Pfam" id="PF14258"/>
    </source>
</evidence>
<sequence>MKKDWKYILYIGGAFGLFLILKLMTPKQHDWTVTFARNDKNPFGGYAFGKLLPSIFDGANISHGFKTIYELKDSLAPTDNLLIVAGNFTSDKEDLKVMLNHVNKGGNVFISAHYFYGSFSDTLGLSTHDDFFDGEDTGADLLQSHDSSALQFAALSMDTTEQFFYRKNNIHNYFRNFDSTRTTVIARNESRLPVTVRVRWGKGNFILNSTPMAFTNIYLLNRENHAFIANTLSFLPPRPVHWTEYYQTGRMEISTPLRFVLTTKPLKWAYYIVLGTLVLFMLFEAKRKQRIIPVITPLANTTLEFVNTIGNLYYQRAEHKNIAEKRIHYFMDQLRTRYWLSNITFNEAFVQTLTQKSGKPEADVRALVHTIVHIQSRDKITADELLDFNQKIEKFNG</sequence>
<gene>
    <name evidence="3" type="ORF">JI741_09690</name>
</gene>
<keyword evidence="4" id="KW-1185">Reference proteome</keyword>
<feature type="transmembrane region" description="Helical" evidence="1">
    <location>
        <begin position="7"/>
        <end position="25"/>
    </location>
</feature>
<feature type="domain" description="DUF4350" evidence="2">
    <location>
        <begin position="39"/>
        <end position="232"/>
    </location>
</feature>